<keyword evidence="17 19" id="KW-0406">Ion transport</keyword>
<feature type="binding site" description="axial binding residue" evidence="20">
    <location>
        <position position="274"/>
    </location>
    <ligand>
        <name>heme c</name>
        <dbReference type="ChEBI" id="CHEBI:61717"/>
        <label>1</label>
    </ligand>
    <ligandPart>
        <name>Fe</name>
        <dbReference type="ChEBI" id="CHEBI:18248"/>
    </ligandPart>
</feature>
<keyword evidence="25" id="KW-1185">Reference proteome</keyword>
<dbReference type="PANTHER" id="PTHR33751:SF1">
    <property type="entry name" value="CBB3-TYPE CYTOCHROME C OXIDASE SUBUNIT FIXP"/>
    <property type="match status" value="1"/>
</dbReference>
<dbReference type="InterPro" id="IPR036909">
    <property type="entry name" value="Cyt_c-like_dom_sf"/>
</dbReference>
<dbReference type="Gene3D" id="6.10.280.130">
    <property type="match status" value="1"/>
</dbReference>
<evidence type="ECO:0000256" key="17">
    <source>
        <dbReference type="ARBA" id="ARBA00023065"/>
    </source>
</evidence>
<keyword evidence="15 19" id="KW-0560">Oxidoreductase</keyword>
<accession>A0A918NEY6</accession>
<comment type="subunit">
    <text evidence="19">Component of the cbb3-type cytochrome c oxidase.</text>
</comment>
<dbReference type="PROSITE" id="PS51007">
    <property type="entry name" value="CYTC"/>
    <property type="match status" value="2"/>
</dbReference>
<keyword evidence="6 19" id="KW-0997">Cell inner membrane</keyword>
<evidence type="ECO:0000256" key="7">
    <source>
        <dbReference type="ARBA" id="ARBA00022617"/>
    </source>
</evidence>
<evidence type="ECO:0000256" key="4">
    <source>
        <dbReference type="ARBA" id="ARBA00022448"/>
    </source>
</evidence>
<evidence type="ECO:0000259" key="23">
    <source>
        <dbReference type="PROSITE" id="PS51007"/>
    </source>
</evidence>
<evidence type="ECO:0000256" key="6">
    <source>
        <dbReference type="ARBA" id="ARBA00022519"/>
    </source>
</evidence>
<feature type="binding site" description="axial binding residue" evidence="20">
    <location>
        <position position="142"/>
    </location>
    <ligand>
        <name>heme c</name>
        <dbReference type="ChEBI" id="CHEBI:61717"/>
        <label>1</label>
    </ligand>
    <ligandPart>
        <name>Fe</name>
        <dbReference type="ChEBI" id="CHEBI:18248"/>
    </ligandPart>
</feature>
<dbReference type="GO" id="GO:1902600">
    <property type="term" value="P:proton transmembrane transport"/>
    <property type="evidence" value="ECO:0007669"/>
    <property type="project" value="UniProtKB-KW"/>
</dbReference>
<dbReference type="Proteomes" id="UP000626148">
    <property type="component" value="Unassembled WGS sequence"/>
</dbReference>
<keyword evidence="12 19" id="KW-0375">Hydrogen ion transport</keyword>
<feature type="binding site" description="covalent" evidence="21">
    <location>
        <position position="141"/>
    </location>
    <ligand>
        <name>heme c</name>
        <dbReference type="ChEBI" id="CHEBI:61717"/>
        <label>1</label>
    </ligand>
</feature>
<dbReference type="PIRSF" id="PIRSF000006">
    <property type="entry name" value="Cbb3-Cox_fixP"/>
    <property type="match status" value="1"/>
</dbReference>
<evidence type="ECO:0000256" key="16">
    <source>
        <dbReference type="ARBA" id="ARBA00023004"/>
    </source>
</evidence>
<keyword evidence="10 19" id="KW-0479">Metal-binding</keyword>
<dbReference type="Pfam" id="PF14715">
    <property type="entry name" value="FixP_N"/>
    <property type="match status" value="1"/>
</dbReference>
<evidence type="ECO:0000256" key="19">
    <source>
        <dbReference type="PIRNR" id="PIRNR000006"/>
    </source>
</evidence>
<comment type="caution">
    <text evidence="24">The sequence shown here is derived from an EMBL/GenBank/DDBJ whole genome shotgun (WGS) entry which is preliminary data.</text>
</comment>
<feature type="domain" description="Cytochrome c" evidence="23">
    <location>
        <begin position="125"/>
        <end position="204"/>
    </location>
</feature>
<evidence type="ECO:0000313" key="24">
    <source>
        <dbReference type="EMBL" id="GGX62136.1"/>
    </source>
</evidence>
<dbReference type="InterPro" id="IPR004678">
    <property type="entry name" value="Cyt_c_oxidase_cbb3_su3"/>
</dbReference>
<comment type="subcellular location">
    <subcellularLocation>
        <location evidence="1 19">Cell inner membrane</location>
    </subcellularLocation>
</comment>
<evidence type="ECO:0000256" key="3">
    <source>
        <dbReference type="ARBA" id="ARBA00006113"/>
    </source>
</evidence>
<reference evidence="24" key="2">
    <citation type="submission" date="2020-09" db="EMBL/GenBank/DDBJ databases">
        <authorList>
            <person name="Sun Q."/>
            <person name="Kim S."/>
        </authorList>
    </citation>
    <scope>NUCLEOTIDE SEQUENCE</scope>
    <source>
        <strain evidence="24">KCTC 22169</strain>
    </source>
</reference>
<evidence type="ECO:0000256" key="1">
    <source>
        <dbReference type="ARBA" id="ARBA00004533"/>
    </source>
</evidence>
<proteinExistence type="inferred from homology"/>
<evidence type="ECO:0000256" key="15">
    <source>
        <dbReference type="ARBA" id="ARBA00023002"/>
    </source>
</evidence>
<feature type="binding site" description="covalent" evidence="21">
    <location>
        <position position="138"/>
    </location>
    <ligand>
        <name>heme c</name>
        <dbReference type="ChEBI" id="CHEBI:61717"/>
        <label>1</label>
    </ligand>
</feature>
<evidence type="ECO:0000256" key="11">
    <source>
        <dbReference type="ARBA" id="ARBA00022737"/>
    </source>
</evidence>
<feature type="binding site" description="covalent" evidence="21">
    <location>
        <position position="228"/>
    </location>
    <ligand>
        <name>heme c</name>
        <dbReference type="ChEBI" id="CHEBI:61717"/>
        <label>2</label>
    </ligand>
</feature>
<feature type="binding site" description="covalent" evidence="21">
    <location>
        <position position="225"/>
    </location>
    <ligand>
        <name>heme c</name>
        <dbReference type="ChEBI" id="CHEBI:61717"/>
        <label>2</label>
    </ligand>
</feature>
<dbReference type="InterPro" id="IPR050597">
    <property type="entry name" value="Cytochrome_c_Oxidase_Subunit"/>
</dbReference>
<keyword evidence="14 22" id="KW-1133">Transmembrane helix</keyword>
<dbReference type="EMBL" id="BMXR01000008">
    <property type="protein sequence ID" value="GGX62136.1"/>
    <property type="molecule type" value="Genomic_DNA"/>
</dbReference>
<dbReference type="InterPro" id="IPR038414">
    <property type="entry name" value="CcoP_N_sf"/>
</dbReference>
<dbReference type="PRINTS" id="PR00605">
    <property type="entry name" value="CYTCHROMECIC"/>
</dbReference>
<feature type="transmembrane region" description="Helical" evidence="22">
    <location>
        <begin position="7"/>
        <end position="26"/>
    </location>
</feature>
<dbReference type="GO" id="GO:0009055">
    <property type="term" value="F:electron transfer activity"/>
    <property type="evidence" value="ECO:0007669"/>
    <property type="project" value="InterPro"/>
</dbReference>
<keyword evidence="18 19" id="KW-0472">Membrane</keyword>
<dbReference type="SUPFAM" id="SSF46626">
    <property type="entry name" value="Cytochrome c"/>
    <property type="match status" value="2"/>
</dbReference>
<dbReference type="AlphaFoldDB" id="A0A918NEY6"/>
<keyword evidence="5 19" id="KW-1003">Cell membrane</keyword>
<comment type="pathway">
    <text evidence="2 19">Energy metabolism; oxidative phosphorylation.</text>
</comment>
<evidence type="ECO:0000256" key="10">
    <source>
        <dbReference type="ARBA" id="ARBA00022723"/>
    </source>
</evidence>
<name>A0A918NEY6_9GAMM</name>
<keyword evidence="7 19" id="KW-0349">Heme</keyword>
<feature type="domain" description="Cytochrome c" evidence="23">
    <location>
        <begin position="212"/>
        <end position="297"/>
    </location>
</feature>
<keyword evidence="9 22" id="KW-0812">Transmembrane</keyword>
<evidence type="ECO:0000313" key="25">
    <source>
        <dbReference type="Proteomes" id="UP000626148"/>
    </source>
</evidence>
<dbReference type="InterPro" id="IPR008168">
    <property type="entry name" value="Cyt_C_IC"/>
</dbReference>
<feature type="transmembrane region" description="Helical" evidence="22">
    <location>
        <begin position="58"/>
        <end position="76"/>
    </location>
</feature>
<dbReference type="InterPro" id="IPR009056">
    <property type="entry name" value="Cyt_c-like_dom"/>
</dbReference>
<dbReference type="GO" id="GO:0020037">
    <property type="term" value="F:heme binding"/>
    <property type="evidence" value="ECO:0007669"/>
    <property type="project" value="InterPro"/>
</dbReference>
<evidence type="ECO:0000256" key="2">
    <source>
        <dbReference type="ARBA" id="ARBA00004673"/>
    </source>
</evidence>
<evidence type="ECO:0000256" key="21">
    <source>
        <dbReference type="PIRSR" id="PIRSR000006-2"/>
    </source>
</evidence>
<dbReference type="RefSeq" id="WP_189610589.1">
    <property type="nucleotide sequence ID" value="NZ_BMXR01000008.1"/>
</dbReference>
<keyword evidence="4 19" id="KW-0813">Transport</keyword>
<sequence>MSSFWNFYIFALTLACLGGIVALIILTRRMPDPGGADAETTGHSFDGIEEYNNPMPKWWLNMFWLTIIFGLGYMIAMPVGNWPGVLGWTSVGELTEDQIEHDRKYGEIYERLASIPVEDLPDNRQAMRIGQRLFEDNCALCHGQAGTGSYGFPNLTDDDWLYGGSGETIKTTLLSGRRGQMPAWGDALGDQGIRAVTEYVMDLSGQDDVDQALASRGEALYNASCAACHGQDGTGNQALGAPNLTDDTWLYRIPGETLRQSVETTLENGRAGNMPAWEGILGEERVHILSGYVYSLSN</sequence>
<feature type="binding site" description="axial binding residue" evidence="20">
    <location>
        <position position="229"/>
    </location>
    <ligand>
        <name>heme c</name>
        <dbReference type="ChEBI" id="CHEBI:61717"/>
        <label>2</label>
    </ligand>
    <ligandPart>
        <name>Fe</name>
        <dbReference type="ChEBI" id="CHEBI:18248"/>
    </ligandPart>
</feature>
<comment type="cofactor">
    <cofactor evidence="19 21">
        <name>heme c</name>
        <dbReference type="ChEBI" id="CHEBI:61717"/>
    </cofactor>
    <text evidence="19 21">Binds 2 heme C groups per subunit.</text>
</comment>
<evidence type="ECO:0000256" key="9">
    <source>
        <dbReference type="ARBA" id="ARBA00022692"/>
    </source>
</evidence>
<dbReference type="GO" id="GO:0005886">
    <property type="term" value="C:plasma membrane"/>
    <property type="evidence" value="ECO:0007669"/>
    <property type="project" value="UniProtKB-SubCell"/>
</dbReference>
<evidence type="ECO:0000256" key="22">
    <source>
        <dbReference type="SAM" id="Phobius"/>
    </source>
</evidence>
<evidence type="ECO:0000256" key="18">
    <source>
        <dbReference type="ARBA" id="ARBA00023136"/>
    </source>
</evidence>
<dbReference type="PANTHER" id="PTHR33751">
    <property type="entry name" value="CBB3-TYPE CYTOCHROME C OXIDASE SUBUNIT FIXP"/>
    <property type="match status" value="1"/>
</dbReference>
<evidence type="ECO:0000256" key="14">
    <source>
        <dbReference type="ARBA" id="ARBA00022989"/>
    </source>
</evidence>
<protein>
    <recommendedName>
        <fullName evidence="19">Cbb3-type cytochrome c oxidase subunit</fullName>
    </recommendedName>
</protein>
<keyword evidence="11" id="KW-0677">Repeat</keyword>
<evidence type="ECO:0000256" key="8">
    <source>
        <dbReference type="ARBA" id="ARBA00022660"/>
    </source>
</evidence>
<dbReference type="GO" id="GO:0005506">
    <property type="term" value="F:iron ion binding"/>
    <property type="evidence" value="ECO:0007669"/>
    <property type="project" value="InterPro"/>
</dbReference>
<evidence type="ECO:0000256" key="5">
    <source>
        <dbReference type="ARBA" id="ARBA00022475"/>
    </source>
</evidence>
<feature type="binding site" description="axial binding residue" evidence="20">
    <location>
        <position position="181"/>
    </location>
    <ligand>
        <name>heme c</name>
        <dbReference type="ChEBI" id="CHEBI:61717"/>
        <label>2</label>
    </ligand>
    <ligandPart>
        <name>Fe</name>
        <dbReference type="ChEBI" id="CHEBI:18248"/>
    </ligandPart>
</feature>
<dbReference type="NCBIfam" id="TIGR00782">
    <property type="entry name" value="ccoP"/>
    <property type="match status" value="1"/>
</dbReference>
<organism evidence="24 25">
    <name type="scientific">Saccharospirillum salsuginis</name>
    <dbReference type="NCBI Taxonomy" id="418750"/>
    <lineage>
        <taxon>Bacteria</taxon>
        <taxon>Pseudomonadati</taxon>
        <taxon>Pseudomonadota</taxon>
        <taxon>Gammaproteobacteria</taxon>
        <taxon>Oceanospirillales</taxon>
        <taxon>Saccharospirillaceae</taxon>
        <taxon>Saccharospirillum</taxon>
    </lineage>
</organism>
<reference evidence="24" key="1">
    <citation type="journal article" date="2014" name="Int. J. Syst. Evol. Microbiol.">
        <title>Complete genome sequence of Corynebacterium casei LMG S-19264T (=DSM 44701T), isolated from a smear-ripened cheese.</title>
        <authorList>
            <consortium name="US DOE Joint Genome Institute (JGI-PGF)"/>
            <person name="Walter F."/>
            <person name="Albersmeier A."/>
            <person name="Kalinowski J."/>
            <person name="Ruckert C."/>
        </authorList>
    </citation>
    <scope>NUCLEOTIDE SEQUENCE</scope>
    <source>
        <strain evidence="24">KCTC 22169</strain>
    </source>
</reference>
<comment type="similarity">
    <text evidence="3 19">Belongs to the CcoP / FixP family.</text>
</comment>
<keyword evidence="13 19" id="KW-0249">Electron transport</keyword>
<evidence type="ECO:0000256" key="20">
    <source>
        <dbReference type="PIRSR" id="PIRSR000006-1"/>
    </source>
</evidence>
<comment type="function">
    <text evidence="19">C-type cytochrome. Part of the cbb3-type cytochrome c oxidase complex.</text>
</comment>
<evidence type="ECO:0000256" key="13">
    <source>
        <dbReference type="ARBA" id="ARBA00022982"/>
    </source>
</evidence>
<keyword evidence="16 19" id="KW-0408">Iron</keyword>
<evidence type="ECO:0000256" key="12">
    <source>
        <dbReference type="ARBA" id="ARBA00022781"/>
    </source>
</evidence>
<dbReference type="GO" id="GO:0016491">
    <property type="term" value="F:oxidoreductase activity"/>
    <property type="evidence" value="ECO:0007669"/>
    <property type="project" value="UniProtKB-KW"/>
</dbReference>
<dbReference type="Pfam" id="PF13442">
    <property type="entry name" value="Cytochrome_CBB3"/>
    <property type="match status" value="2"/>
</dbReference>
<dbReference type="InterPro" id="IPR032858">
    <property type="entry name" value="CcoP_N"/>
</dbReference>
<gene>
    <name evidence="24" type="primary">ccoP</name>
    <name evidence="24" type="ORF">GCM10007392_32490</name>
</gene>
<keyword evidence="8 19" id="KW-0679">Respiratory chain</keyword>
<dbReference type="Gene3D" id="1.10.760.10">
    <property type="entry name" value="Cytochrome c-like domain"/>
    <property type="match status" value="2"/>
</dbReference>